<dbReference type="EMBL" id="BKCJ011795915">
    <property type="protein sequence ID" value="GFD53563.1"/>
    <property type="molecule type" value="Genomic_DNA"/>
</dbReference>
<gene>
    <name evidence="1" type="ORF">Tci_925532</name>
</gene>
<sequence length="38" mass="4212">LGVYIASRLPVDRLDDLDDLVSTVEAATDYEDTVDLQD</sequence>
<accession>A0A699X3D1</accession>
<organism evidence="1">
    <name type="scientific">Tanacetum cinerariifolium</name>
    <name type="common">Dalmatian daisy</name>
    <name type="synonym">Chrysanthemum cinerariifolium</name>
    <dbReference type="NCBI Taxonomy" id="118510"/>
    <lineage>
        <taxon>Eukaryota</taxon>
        <taxon>Viridiplantae</taxon>
        <taxon>Streptophyta</taxon>
        <taxon>Embryophyta</taxon>
        <taxon>Tracheophyta</taxon>
        <taxon>Spermatophyta</taxon>
        <taxon>Magnoliopsida</taxon>
        <taxon>eudicotyledons</taxon>
        <taxon>Gunneridae</taxon>
        <taxon>Pentapetalae</taxon>
        <taxon>asterids</taxon>
        <taxon>campanulids</taxon>
        <taxon>Asterales</taxon>
        <taxon>Asteraceae</taxon>
        <taxon>Asteroideae</taxon>
        <taxon>Anthemideae</taxon>
        <taxon>Anthemidinae</taxon>
        <taxon>Tanacetum</taxon>
    </lineage>
</organism>
<evidence type="ECO:0000313" key="1">
    <source>
        <dbReference type="EMBL" id="GFD53563.1"/>
    </source>
</evidence>
<name>A0A699X3D1_TANCI</name>
<proteinExistence type="predicted"/>
<protein>
    <submittedName>
        <fullName evidence="1">Uncharacterized protein</fullName>
    </submittedName>
</protein>
<feature type="non-terminal residue" evidence="1">
    <location>
        <position position="1"/>
    </location>
</feature>
<dbReference type="AlphaFoldDB" id="A0A699X3D1"/>
<comment type="caution">
    <text evidence="1">The sequence shown here is derived from an EMBL/GenBank/DDBJ whole genome shotgun (WGS) entry which is preliminary data.</text>
</comment>
<reference evidence="1" key="1">
    <citation type="journal article" date="2019" name="Sci. Rep.">
        <title>Draft genome of Tanacetum cinerariifolium, the natural source of mosquito coil.</title>
        <authorList>
            <person name="Yamashiro T."/>
            <person name="Shiraishi A."/>
            <person name="Satake H."/>
            <person name="Nakayama K."/>
        </authorList>
    </citation>
    <scope>NUCLEOTIDE SEQUENCE</scope>
</reference>